<gene>
    <name evidence="1" type="ORF">BAUCODRAFT_146328</name>
</gene>
<dbReference type="GeneID" id="19108680"/>
<evidence type="ECO:0000313" key="1">
    <source>
        <dbReference type="EMBL" id="EMC99374.1"/>
    </source>
</evidence>
<dbReference type="RefSeq" id="XP_007674264.1">
    <property type="nucleotide sequence ID" value="XM_007676074.1"/>
</dbReference>
<name>M2NJ05_BAUPA</name>
<organism evidence="1 2">
    <name type="scientific">Baudoinia panamericana (strain UAMH 10762)</name>
    <name type="common">Angels' share fungus</name>
    <name type="synonym">Baudoinia compniacensis (strain UAMH 10762)</name>
    <dbReference type="NCBI Taxonomy" id="717646"/>
    <lineage>
        <taxon>Eukaryota</taxon>
        <taxon>Fungi</taxon>
        <taxon>Dikarya</taxon>
        <taxon>Ascomycota</taxon>
        <taxon>Pezizomycotina</taxon>
        <taxon>Dothideomycetes</taxon>
        <taxon>Dothideomycetidae</taxon>
        <taxon>Mycosphaerellales</taxon>
        <taxon>Teratosphaeriaceae</taxon>
        <taxon>Baudoinia</taxon>
    </lineage>
</organism>
<keyword evidence="2" id="KW-1185">Reference proteome</keyword>
<protein>
    <submittedName>
        <fullName evidence="1">Uncharacterized protein</fullName>
    </submittedName>
</protein>
<dbReference type="AlphaFoldDB" id="M2NJ05"/>
<evidence type="ECO:0000313" key="2">
    <source>
        <dbReference type="Proteomes" id="UP000011761"/>
    </source>
</evidence>
<dbReference type="KEGG" id="bcom:BAUCODRAFT_146328"/>
<accession>M2NJ05</accession>
<dbReference type="EMBL" id="KB445552">
    <property type="protein sequence ID" value="EMC99374.1"/>
    <property type="molecule type" value="Genomic_DNA"/>
</dbReference>
<sequence length="192" mass="21740">MAAQPASKRTASSECRFLKLPRELRREVYESVADSVPEIKIQNNGKVSRPTAEHALAYPELKQEILSDFQNYIKYRAKAFSHDVYGYDFRQLQAFLSSSVTSVPGVRISNIGAEGTLKKFKRVLTRVRDIEAQFSTGENEALGDIRDIEWHLSGQIERVKNNMVIEFLSSTDGITGAEDPDYLVWRCFGDSI</sequence>
<dbReference type="HOGENOM" id="CLU_1414927_0_0_1"/>
<reference evidence="1 2" key="1">
    <citation type="journal article" date="2012" name="PLoS Pathog.">
        <title>Diverse lifestyles and strategies of plant pathogenesis encoded in the genomes of eighteen Dothideomycetes fungi.</title>
        <authorList>
            <person name="Ohm R.A."/>
            <person name="Feau N."/>
            <person name="Henrissat B."/>
            <person name="Schoch C.L."/>
            <person name="Horwitz B.A."/>
            <person name="Barry K.W."/>
            <person name="Condon B.J."/>
            <person name="Copeland A.C."/>
            <person name="Dhillon B."/>
            <person name="Glaser F."/>
            <person name="Hesse C.N."/>
            <person name="Kosti I."/>
            <person name="LaButti K."/>
            <person name="Lindquist E.A."/>
            <person name="Lucas S."/>
            <person name="Salamov A.A."/>
            <person name="Bradshaw R.E."/>
            <person name="Ciuffetti L."/>
            <person name="Hamelin R.C."/>
            <person name="Kema G.H.J."/>
            <person name="Lawrence C."/>
            <person name="Scott J.A."/>
            <person name="Spatafora J.W."/>
            <person name="Turgeon B.G."/>
            <person name="de Wit P.J.G.M."/>
            <person name="Zhong S."/>
            <person name="Goodwin S.B."/>
            <person name="Grigoriev I.V."/>
        </authorList>
    </citation>
    <scope>NUCLEOTIDE SEQUENCE [LARGE SCALE GENOMIC DNA]</scope>
    <source>
        <strain evidence="1 2">UAMH 10762</strain>
    </source>
</reference>
<dbReference type="Proteomes" id="UP000011761">
    <property type="component" value="Unassembled WGS sequence"/>
</dbReference>
<proteinExistence type="predicted"/>